<comment type="caution">
    <text evidence="1">The sequence shown here is derived from an EMBL/GenBank/DDBJ whole genome shotgun (WGS) entry which is preliminary data.</text>
</comment>
<dbReference type="Gene3D" id="3.30.300.20">
    <property type="match status" value="1"/>
</dbReference>
<keyword evidence="2" id="KW-1185">Reference proteome</keyword>
<reference evidence="2" key="1">
    <citation type="journal article" date="2019" name="Int. J. Syst. Evol. Microbiol.">
        <title>The Global Catalogue of Microorganisms (GCM) 10K type strain sequencing project: providing services to taxonomists for standard genome sequencing and annotation.</title>
        <authorList>
            <consortium name="The Broad Institute Genomics Platform"/>
            <consortium name="The Broad Institute Genome Sequencing Center for Infectious Disease"/>
            <person name="Wu L."/>
            <person name="Ma J."/>
        </authorList>
    </citation>
    <scope>NUCLEOTIDE SEQUENCE [LARGE SCALE GENOMIC DNA]</scope>
    <source>
        <strain evidence="2">GH52</strain>
    </source>
</reference>
<dbReference type="InterPro" id="IPR036102">
    <property type="entry name" value="OsmC/Ohrsf"/>
</dbReference>
<proteinExistence type="predicted"/>
<accession>A0ABW4YG16</accession>
<dbReference type="InterPro" id="IPR015946">
    <property type="entry name" value="KH_dom-like_a/b"/>
</dbReference>
<gene>
    <name evidence="1" type="ORF">ACFSJH_02740</name>
</gene>
<sequence length="129" mass="14056">MTTLKIVDGQDQLFNEAGMQVVGSHRPNGQGLSPRELLESALALCISISMQQIMDYDGITYEKSAIVISIETEKAEEKPSRFAGFVAKVSLPPGLTDEYKEKLMRVTKRACTIGTTLCTGASVEMLVVE</sequence>
<dbReference type="GO" id="GO:0004601">
    <property type="term" value="F:peroxidase activity"/>
    <property type="evidence" value="ECO:0007669"/>
    <property type="project" value="UniProtKB-KW"/>
</dbReference>
<evidence type="ECO:0000313" key="2">
    <source>
        <dbReference type="Proteomes" id="UP001597362"/>
    </source>
</evidence>
<keyword evidence="1" id="KW-0560">Oxidoreductase</keyword>
<name>A0ABW4YG16_9BACL</name>
<keyword evidence="1" id="KW-0575">Peroxidase</keyword>
<dbReference type="Proteomes" id="UP001597362">
    <property type="component" value="Unassembled WGS sequence"/>
</dbReference>
<dbReference type="InterPro" id="IPR003718">
    <property type="entry name" value="OsmC/Ohr_fam"/>
</dbReference>
<dbReference type="SUPFAM" id="SSF82784">
    <property type="entry name" value="OsmC-like"/>
    <property type="match status" value="1"/>
</dbReference>
<dbReference type="RefSeq" id="WP_377769687.1">
    <property type="nucleotide sequence ID" value="NZ_JBHUHO010000008.1"/>
</dbReference>
<dbReference type="EMBL" id="JBHUHO010000008">
    <property type="protein sequence ID" value="MFD2114665.1"/>
    <property type="molecule type" value="Genomic_DNA"/>
</dbReference>
<dbReference type="Pfam" id="PF02566">
    <property type="entry name" value="OsmC"/>
    <property type="match status" value="1"/>
</dbReference>
<evidence type="ECO:0000313" key="1">
    <source>
        <dbReference type="EMBL" id="MFD2114665.1"/>
    </source>
</evidence>
<protein>
    <submittedName>
        <fullName evidence="1">OsmC family protein</fullName>
        <ecNumber evidence="1">1.11.1.-</ecNumber>
    </submittedName>
</protein>
<organism evidence="1 2">
    <name type="scientific">Paenibacillus yanchengensis</name>
    <dbReference type="NCBI Taxonomy" id="2035833"/>
    <lineage>
        <taxon>Bacteria</taxon>
        <taxon>Bacillati</taxon>
        <taxon>Bacillota</taxon>
        <taxon>Bacilli</taxon>
        <taxon>Bacillales</taxon>
        <taxon>Paenibacillaceae</taxon>
        <taxon>Paenibacillus</taxon>
    </lineage>
</organism>
<dbReference type="EC" id="1.11.1.-" evidence="1"/>